<dbReference type="SUPFAM" id="SSF109854">
    <property type="entry name" value="DinB/YfiT-like putative metalloenzymes"/>
    <property type="match status" value="1"/>
</dbReference>
<gene>
    <name evidence="4" type="ORF">HUW51_08170</name>
</gene>
<dbReference type="Pfam" id="PF05163">
    <property type="entry name" value="DinB"/>
    <property type="match status" value="1"/>
</dbReference>
<organism evidence="4 5">
    <name type="scientific">Adhaeribacter swui</name>
    <dbReference type="NCBI Taxonomy" id="2086471"/>
    <lineage>
        <taxon>Bacteria</taxon>
        <taxon>Pseudomonadati</taxon>
        <taxon>Bacteroidota</taxon>
        <taxon>Cytophagia</taxon>
        <taxon>Cytophagales</taxon>
        <taxon>Hymenobacteraceae</taxon>
        <taxon>Adhaeribacter</taxon>
    </lineage>
</organism>
<evidence type="ECO:0000313" key="5">
    <source>
        <dbReference type="Proteomes" id="UP000515237"/>
    </source>
</evidence>
<dbReference type="KEGG" id="aswu:HUW51_08170"/>
<dbReference type="InterPro" id="IPR034660">
    <property type="entry name" value="DinB/YfiT-like"/>
</dbReference>
<evidence type="ECO:0000256" key="1">
    <source>
        <dbReference type="ARBA" id="ARBA00008635"/>
    </source>
</evidence>
<dbReference type="AlphaFoldDB" id="A0A7G7G6C2"/>
<accession>A0A7G7G6C2</accession>
<evidence type="ECO:0000313" key="4">
    <source>
        <dbReference type="EMBL" id="QNF32706.1"/>
    </source>
</evidence>
<feature type="binding site" evidence="3">
    <location>
        <position position="143"/>
    </location>
    <ligand>
        <name>a divalent metal cation</name>
        <dbReference type="ChEBI" id="CHEBI:60240"/>
    </ligand>
</feature>
<dbReference type="RefSeq" id="WP_185273484.1">
    <property type="nucleotide sequence ID" value="NZ_CP055156.1"/>
</dbReference>
<evidence type="ECO:0000256" key="2">
    <source>
        <dbReference type="ARBA" id="ARBA00022723"/>
    </source>
</evidence>
<proteinExistence type="inferred from homology"/>
<dbReference type="InterPro" id="IPR007837">
    <property type="entry name" value="DinB"/>
</dbReference>
<protein>
    <submittedName>
        <fullName evidence="4">DinB family protein</fullName>
    </submittedName>
</protein>
<dbReference type="Gene3D" id="1.20.120.450">
    <property type="entry name" value="dinb family like domain"/>
    <property type="match status" value="1"/>
</dbReference>
<evidence type="ECO:0000256" key="3">
    <source>
        <dbReference type="PIRSR" id="PIRSR607837-1"/>
    </source>
</evidence>
<reference evidence="4 5" key="1">
    <citation type="journal article" date="2018" name="Int. J. Syst. Evol. Microbiol.">
        <title>Adhaeribacter swui sp. nov., isolated from wet mud.</title>
        <authorList>
            <person name="Kim D.U."/>
            <person name="Kim K.W."/>
            <person name="Kang M.S."/>
            <person name="Kim J.Y."/>
            <person name="Jang J.H."/>
            <person name="Kim M.K."/>
        </authorList>
    </citation>
    <scope>NUCLEOTIDE SEQUENCE [LARGE SCALE GENOMIC DNA]</scope>
    <source>
        <strain evidence="4 5">KCTC 52873</strain>
    </source>
</reference>
<sequence length="171" mass="19413">MPETQTLSVLDLLPKELAQEAETTRKMLSRIPDDKYDWQPHPKSMTIRQLATHIAELPSWITMGLNTDELDFAAQPYAPKEINNTAELMQHLEESIASGAEALNKASEEDLLPNWTLRNGDEVYAVYTKYEVIRHALSQLIHHRAQLGVYLRLLNIPIPGSYGPSADEMEF</sequence>
<dbReference type="Proteomes" id="UP000515237">
    <property type="component" value="Chromosome"/>
</dbReference>
<feature type="binding site" evidence="3">
    <location>
        <position position="53"/>
    </location>
    <ligand>
        <name>a divalent metal cation</name>
        <dbReference type="ChEBI" id="CHEBI:60240"/>
    </ligand>
</feature>
<dbReference type="EMBL" id="CP055156">
    <property type="protein sequence ID" value="QNF32706.1"/>
    <property type="molecule type" value="Genomic_DNA"/>
</dbReference>
<comment type="similarity">
    <text evidence="1">Belongs to the DinB family.</text>
</comment>
<name>A0A7G7G6C2_9BACT</name>
<keyword evidence="5" id="KW-1185">Reference proteome</keyword>
<dbReference type="GO" id="GO:0046872">
    <property type="term" value="F:metal ion binding"/>
    <property type="evidence" value="ECO:0007669"/>
    <property type="project" value="UniProtKB-KW"/>
</dbReference>
<keyword evidence="2 3" id="KW-0479">Metal-binding</keyword>